<evidence type="ECO:0008006" key="2">
    <source>
        <dbReference type="Google" id="ProtNLM"/>
    </source>
</evidence>
<evidence type="ECO:0000313" key="1">
    <source>
        <dbReference type="EMBL" id="HEN13891.1"/>
    </source>
</evidence>
<accession>A0A7C2NUT7</accession>
<dbReference type="Pfam" id="PF09720">
    <property type="entry name" value="Unstab_antitox"/>
    <property type="match status" value="1"/>
</dbReference>
<comment type="caution">
    <text evidence="1">The sequence shown here is derived from an EMBL/GenBank/DDBJ whole genome shotgun (WGS) entry which is preliminary data.</text>
</comment>
<dbReference type="AlphaFoldDB" id="A0A7C2NUT7"/>
<name>A0A7C2NUT7_9PLAN</name>
<dbReference type="NCBIfam" id="TIGR02574">
    <property type="entry name" value="stabl_TIGR02574"/>
    <property type="match status" value="1"/>
</dbReference>
<dbReference type="InterPro" id="IPR013406">
    <property type="entry name" value="CHP02574_addiction_mod"/>
</dbReference>
<gene>
    <name evidence="1" type="ORF">ENQ76_00275</name>
</gene>
<reference evidence="1" key="1">
    <citation type="journal article" date="2020" name="mSystems">
        <title>Genome- and Community-Level Interaction Insights into Carbon Utilization and Element Cycling Functions of Hydrothermarchaeota in Hydrothermal Sediment.</title>
        <authorList>
            <person name="Zhou Z."/>
            <person name="Liu Y."/>
            <person name="Xu W."/>
            <person name="Pan J."/>
            <person name="Luo Z.H."/>
            <person name="Li M."/>
        </authorList>
    </citation>
    <scope>NUCLEOTIDE SEQUENCE [LARGE SCALE GENOMIC DNA]</scope>
    <source>
        <strain evidence="1">SpSt-339</strain>
    </source>
</reference>
<organism evidence="1">
    <name type="scientific">Schlesneria paludicola</name>
    <dbReference type="NCBI Taxonomy" id="360056"/>
    <lineage>
        <taxon>Bacteria</taxon>
        <taxon>Pseudomonadati</taxon>
        <taxon>Planctomycetota</taxon>
        <taxon>Planctomycetia</taxon>
        <taxon>Planctomycetales</taxon>
        <taxon>Planctomycetaceae</taxon>
        <taxon>Schlesneria</taxon>
    </lineage>
</organism>
<dbReference type="EMBL" id="DSOK01000008">
    <property type="protein sequence ID" value="HEN13891.1"/>
    <property type="molecule type" value="Genomic_DNA"/>
</dbReference>
<protein>
    <recommendedName>
        <fullName evidence="2">Addiction module protein</fullName>
    </recommendedName>
</protein>
<proteinExistence type="predicted"/>
<sequence length="67" mass="7658">MPVDVQTVRDAALQLSEQDRILLVGDILESLPAEAMLTDDELYAELQRRVTEGMTDGIPWEQVREMR</sequence>